<dbReference type="STRING" id="324602.Caur_1328"/>
<protein>
    <submittedName>
        <fullName evidence="2">PTS system glucitol/sorbitol-specific IIA component</fullName>
    </submittedName>
</protein>
<dbReference type="Pfam" id="PF03829">
    <property type="entry name" value="PTSIIA_gutA"/>
    <property type="match status" value="1"/>
</dbReference>
<dbReference type="Proteomes" id="UP000002008">
    <property type="component" value="Chromosome"/>
</dbReference>
<dbReference type="HOGENOM" id="CLU_138435_2_1_0"/>
<dbReference type="Gene3D" id="2.40.33.40">
    <property type="entry name" value="Phosphotransferase system, glucitol/sorbitol-specific IIA component"/>
    <property type="match status" value="1"/>
</dbReference>
<dbReference type="PANTHER" id="PTHR40398">
    <property type="entry name" value="PTS SYSTEM GLUCITOL/SORBITOL-SPECIFIC EIIA COMPONENT"/>
    <property type="match status" value="1"/>
</dbReference>
<dbReference type="eggNOG" id="COG3731">
    <property type="taxonomic scope" value="Bacteria"/>
</dbReference>
<dbReference type="GO" id="GO:0008982">
    <property type="term" value="F:protein-N(PI)-phosphohistidine-sugar phosphotransferase activity"/>
    <property type="evidence" value="ECO:0007669"/>
    <property type="project" value="InterPro"/>
</dbReference>
<sequence length="121" mass="13039">MIKFSATISAIGPLVDEFCSAGIMVFFGQNAPDELRSFAILHDGGTLISDVVVGDVFYIGDERFTVLAVGEVANQNLCSLGHFVIKFNGEKTPEMPGDICVEMRPLPHIKIGETFGFASDP</sequence>
<name>A9W9S0_CHLAA</name>
<dbReference type="InParanoid" id="A9W9S0"/>
<dbReference type="GO" id="GO:0009401">
    <property type="term" value="P:phosphoenolpyruvate-dependent sugar phosphotransferase system"/>
    <property type="evidence" value="ECO:0007669"/>
    <property type="project" value="InterPro"/>
</dbReference>
<gene>
    <name evidence="2" type="ordered locus">Caur_1328</name>
</gene>
<dbReference type="PROSITE" id="PS51097">
    <property type="entry name" value="PTS_EIIA_TYPE_5"/>
    <property type="match status" value="1"/>
</dbReference>
<feature type="modified residue" description="Phosphohistidine; by HPr" evidence="1">
    <location>
        <position position="42"/>
    </location>
</feature>
<dbReference type="RefSeq" id="WP_012257212.1">
    <property type="nucleotide sequence ID" value="NC_010175.1"/>
</dbReference>
<dbReference type="AlphaFoldDB" id="A9W9S0"/>
<dbReference type="EMBL" id="CP000909">
    <property type="protein sequence ID" value="ABY34556.1"/>
    <property type="molecule type" value="Genomic_DNA"/>
</dbReference>
<evidence type="ECO:0000313" key="3">
    <source>
        <dbReference type="Proteomes" id="UP000002008"/>
    </source>
</evidence>
<evidence type="ECO:0000313" key="2">
    <source>
        <dbReference type="EMBL" id="ABY34556.1"/>
    </source>
</evidence>
<organism evidence="2 3">
    <name type="scientific">Chloroflexus aurantiacus (strain ATCC 29366 / DSM 635 / J-10-fl)</name>
    <dbReference type="NCBI Taxonomy" id="324602"/>
    <lineage>
        <taxon>Bacteria</taxon>
        <taxon>Bacillati</taxon>
        <taxon>Chloroflexota</taxon>
        <taxon>Chloroflexia</taxon>
        <taxon>Chloroflexales</taxon>
        <taxon>Chloroflexineae</taxon>
        <taxon>Chloroflexaceae</taxon>
        <taxon>Chloroflexus</taxon>
    </lineage>
</organism>
<keyword evidence="3" id="KW-1185">Reference proteome</keyword>
<dbReference type="PANTHER" id="PTHR40398:SF1">
    <property type="entry name" value="PTS SYSTEM GLUCITOL_SORBITOL-SPECIFIC EIIA COMPONENT"/>
    <property type="match status" value="1"/>
</dbReference>
<dbReference type="EnsemblBacteria" id="ABY34556">
    <property type="protein sequence ID" value="ABY34556"/>
    <property type="gene ID" value="Caur_1328"/>
</dbReference>
<dbReference type="InterPro" id="IPR004716">
    <property type="entry name" value="PTS_IIA_glucitol/sorbitol-sp"/>
</dbReference>
<dbReference type="InterPro" id="IPR036665">
    <property type="entry name" value="PTS_IIA_glucitol/sorbitol_sf"/>
</dbReference>
<dbReference type="SUPFAM" id="SSF141530">
    <property type="entry name" value="PTSIIA/GutA-like"/>
    <property type="match status" value="1"/>
</dbReference>
<evidence type="ECO:0000256" key="1">
    <source>
        <dbReference type="PROSITE-ProRule" id="PRU00420"/>
    </source>
</evidence>
<reference evidence="3" key="1">
    <citation type="journal article" date="2011" name="BMC Genomics">
        <title>Complete genome sequence of the filamentous anoxygenic phototrophic bacterium Chloroflexus aurantiacus.</title>
        <authorList>
            <person name="Tang K.H."/>
            <person name="Barry K."/>
            <person name="Chertkov O."/>
            <person name="Dalin E."/>
            <person name="Han C.S."/>
            <person name="Hauser L.J."/>
            <person name="Honchak B.M."/>
            <person name="Karbach L.E."/>
            <person name="Land M.L."/>
            <person name="Lapidus A."/>
            <person name="Larimer F.W."/>
            <person name="Mikhailova N."/>
            <person name="Pitluck S."/>
            <person name="Pierson B.K."/>
            <person name="Blankenship R.E."/>
        </authorList>
    </citation>
    <scope>NUCLEOTIDE SEQUENCE [LARGE SCALE GENOMIC DNA]</scope>
    <source>
        <strain evidence="3">ATCC 29366 / DSM 635 / J-10-fl</strain>
    </source>
</reference>
<dbReference type="KEGG" id="cau:Caur_1328"/>
<proteinExistence type="predicted"/>
<dbReference type="GO" id="GO:0005737">
    <property type="term" value="C:cytoplasm"/>
    <property type="evidence" value="ECO:0007669"/>
    <property type="project" value="InterPro"/>
</dbReference>
<accession>A9W9S0</accession>